<keyword evidence="2" id="KW-1185">Reference proteome</keyword>
<evidence type="ECO:0000313" key="1">
    <source>
        <dbReference type="EMBL" id="TYB74198.1"/>
    </source>
</evidence>
<dbReference type="Proteomes" id="UP000323324">
    <property type="component" value="Unassembled WGS sequence"/>
</dbReference>
<dbReference type="InterPro" id="IPR008928">
    <property type="entry name" value="6-hairpin_glycosidase_sf"/>
</dbReference>
<dbReference type="GO" id="GO:0005975">
    <property type="term" value="P:carbohydrate metabolic process"/>
    <property type="evidence" value="ECO:0007669"/>
    <property type="project" value="InterPro"/>
</dbReference>
<accession>A0A8H2LGT6</accession>
<proteinExistence type="predicted"/>
<organism evidence="1 2">
    <name type="scientific">Bizionia saleffrena</name>
    <dbReference type="NCBI Taxonomy" id="291189"/>
    <lineage>
        <taxon>Bacteria</taxon>
        <taxon>Pseudomonadati</taxon>
        <taxon>Bacteroidota</taxon>
        <taxon>Flavobacteriia</taxon>
        <taxon>Flavobacteriales</taxon>
        <taxon>Flavobacteriaceae</taxon>
        <taxon>Bizionia</taxon>
    </lineage>
</organism>
<sequence length="390" mass="45544">MNSMEDNILDKSFNNLKDFCEKESFKGWDPYDGLNSWVIQKTPLGKSRFLRLAWIQLFKRNPINLRTVFGIKKDYNPKGLGLFLIGYCNLYKVEPKIEYLEKINHLAFTIINLKTEGYSGACWGYNFDWQARAFFQPKYTPTVVATSFIAEALLDAYEITNTRLFLDTAISTKDFVLKDLNKTFDNDGDYTLSYSPLDSTQVFNAGLLGAKLLSLIYTQTNDELLIQEAKKIVAYVCKKQADDGSWAYGTLPFHQWIDNFHTGYNLECIYEYQKSSNDRRFEGNIEKGLNFYLKTFFTGEGISKYYNDSVFPIDIHAPAQLVVTLSKLSVFEENKELIDKVLLWTAKNMQSSEGYFYYQKKKYSTSKIPYIRWAQSWMFYAYSYYFLEKE</sequence>
<evidence type="ECO:0000313" key="2">
    <source>
        <dbReference type="Proteomes" id="UP000323324"/>
    </source>
</evidence>
<protein>
    <submittedName>
        <fullName evidence="1">Delta-aminolevulinic acid dehydratase</fullName>
    </submittedName>
</protein>
<gene>
    <name evidence="1" type="ORF">ES676_08430</name>
</gene>
<dbReference type="EMBL" id="VSKM01000007">
    <property type="protein sequence ID" value="TYB74198.1"/>
    <property type="molecule type" value="Genomic_DNA"/>
</dbReference>
<name>A0A8H2LGT6_9FLAO</name>
<reference evidence="1 2" key="1">
    <citation type="submission" date="2019-08" db="EMBL/GenBank/DDBJ databases">
        <title>Genomes of Antarctic Bizionia species.</title>
        <authorList>
            <person name="Bowman J.P."/>
        </authorList>
    </citation>
    <scope>NUCLEOTIDE SEQUENCE [LARGE SCALE GENOMIC DNA]</scope>
    <source>
        <strain evidence="1 2">HFD</strain>
    </source>
</reference>
<dbReference type="AlphaFoldDB" id="A0A8H2LGT6"/>
<dbReference type="SUPFAM" id="SSF48208">
    <property type="entry name" value="Six-hairpin glycosidases"/>
    <property type="match status" value="1"/>
</dbReference>
<comment type="caution">
    <text evidence="1">The sequence shown here is derived from an EMBL/GenBank/DDBJ whole genome shotgun (WGS) entry which is preliminary data.</text>
</comment>
<dbReference type="Gene3D" id="1.50.10.20">
    <property type="match status" value="1"/>
</dbReference>